<reference evidence="4 5" key="1">
    <citation type="submission" date="2017-08" db="EMBL/GenBank/DDBJ databases">
        <title>Fine stratification of microbial communities through a metagenomic profile of the photic zone.</title>
        <authorList>
            <person name="Haro-Moreno J.M."/>
            <person name="Lopez-Perez M."/>
            <person name="De La Torre J."/>
            <person name="Picazo A."/>
            <person name="Camacho A."/>
            <person name="Rodriguez-Valera F."/>
        </authorList>
    </citation>
    <scope>NUCLEOTIDE SEQUENCE [LARGE SCALE GENOMIC DNA]</scope>
    <source>
        <strain evidence="4">MED-G24</strain>
    </source>
</reference>
<evidence type="ECO:0000256" key="2">
    <source>
        <dbReference type="ARBA" id="ARBA00022801"/>
    </source>
</evidence>
<dbReference type="EMBL" id="NTKD01000035">
    <property type="protein sequence ID" value="PDH38645.1"/>
    <property type="molecule type" value="Genomic_DNA"/>
</dbReference>
<dbReference type="GO" id="GO:0016787">
    <property type="term" value="F:hydrolase activity"/>
    <property type="evidence" value="ECO:0007669"/>
    <property type="project" value="UniProtKB-KW"/>
</dbReference>
<evidence type="ECO:0000256" key="1">
    <source>
        <dbReference type="ARBA" id="ARBA00010515"/>
    </source>
</evidence>
<dbReference type="FunFam" id="3.40.50.1820:FF:000089">
    <property type="entry name" value="Alpha/beta hydrolase"/>
    <property type="match status" value="1"/>
</dbReference>
<keyword evidence="2" id="KW-0378">Hydrolase</keyword>
<protein>
    <recommendedName>
        <fullName evidence="3">Alpha/beta hydrolase fold-3 domain-containing protein</fullName>
    </recommendedName>
</protein>
<dbReference type="Pfam" id="PF07859">
    <property type="entry name" value="Abhydrolase_3"/>
    <property type="match status" value="1"/>
</dbReference>
<gene>
    <name evidence="4" type="ORF">CNE99_06890</name>
</gene>
<dbReference type="Proteomes" id="UP000219327">
    <property type="component" value="Unassembled WGS sequence"/>
</dbReference>
<dbReference type="AlphaFoldDB" id="A0A2A5WQ28"/>
<dbReference type="InterPro" id="IPR029058">
    <property type="entry name" value="AB_hydrolase_fold"/>
</dbReference>
<evidence type="ECO:0000313" key="4">
    <source>
        <dbReference type="EMBL" id="PDH38645.1"/>
    </source>
</evidence>
<evidence type="ECO:0000259" key="3">
    <source>
        <dbReference type="Pfam" id="PF07859"/>
    </source>
</evidence>
<dbReference type="Gene3D" id="3.40.50.1820">
    <property type="entry name" value="alpha/beta hydrolase"/>
    <property type="match status" value="1"/>
</dbReference>
<proteinExistence type="inferred from homology"/>
<accession>A0A2A5WQ28</accession>
<comment type="similarity">
    <text evidence="1">Belongs to the 'GDXG' lipolytic enzyme family.</text>
</comment>
<name>A0A2A5WQ28_9GAMM</name>
<dbReference type="SUPFAM" id="SSF53474">
    <property type="entry name" value="alpha/beta-Hydrolases"/>
    <property type="match status" value="1"/>
</dbReference>
<dbReference type="InterPro" id="IPR013094">
    <property type="entry name" value="AB_hydrolase_3"/>
</dbReference>
<dbReference type="PANTHER" id="PTHR48081:SF8">
    <property type="entry name" value="ALPHA_BETA HYDROLASE FOLD-3 DOMAIN-CONTAINING PROTEIN-RELATED"/>
    <property type="match status" value="1"/>
</dbReference>
<feature type="domain" description="Alpha/beta hydrolase fold-3" evidence="3">
    <location>
        <begin position="78"/>
        <end position="285"/>
    </location>
</feature>
<organism evidence="4 5">
    <name type="scientific">OM182 bacterium MED-G24</name>
    <dbReference type="NCBI Taxonomy" id="1986255"/>
    <lineage>
        <taxon>Bacteria</taxon>
        <taxon>Pseudomonadati</taxon>
        <taxon>Pseudomonadota</taxon>
        <taxon>Gammaproteobacteria</taxon>
        <taxon>OMG group</taxon>
        <taxon>OM182 clade</taxon>
    </lineage>
</organism>
<evidence type="ECO:0000313" key="5">
    <source>
        <dbReference type="Proteomes" id="UP000219327"/>
    </source>
</evidence>
<dbReference type="PANTHER" id="PTHR48081">
    <property type="entry name" value="AB HYDROLASE SUPERFAMILY PROTEIN C4A8.06C"/>
    <property type="match status" value="1"/>
</dbReference>
<sequence length="312" mass="34429">MLDPEIQQIVSAANSSGMEYCDMTVPEARLAHEEKALLLGAPFVSLTRVQDAHIPGRFTDIPVRIYSPNNNDELQPCLVFYHGGGHVIGSLNSYENLCRQLAKQSGVVVVSVDYRLAPEHRFPAAVDDAFDAYDWLSRNGETWGLDPKRLALGGDSAGGNLVAVVALLVRDADTGIAPPCHQLMVYPATAPYPDTPSQQQYAENHILTRRLILWFHEHYLSYADHLDVRWAPLLADSHENLPPATIILAQCDPLRDEGVEYAQRLMEAGNDVSLTLYAGTTHPFFSWSGVSIKARTAVTFAAHQLRTALIET</sequence>
<comment type="caution">
    <text evidence="4">The sequence shown here is derived from an EMBL/GenBank/DDBJ whole genome shotgun (WGS) entry which is preliminary data.</text>
</comment>
<dbReference type="InterPro" id="IPR050300">
    <property type="entry name" value="GDXG_lipolytic_enzyme"/>
</dbReference>